<dbReference type="Gene3D" id="1.10.510.10">
    <property type="entry name" value="Transferase(Phosphotransferase) domain 1"/>
    <property type="match status" value="1"/>
</dbReference>
<evidence type="ECO:0000256" key="2">
    <source>
        <dbReference type="ARBA" id="ARBA00022527"/>
    </source>
</evidence>
<dbReference type="CDD" id="cd14019">
    <property type="entry name" value="STKc_Cdc7"/>
    <property type="match status" value="1"/>
</dbReference>
<dbReference type="Pfam" id="PF00069">
    <property type="entry name" value="Pkinase"/>
    <property type="match status" value="2"/>
</dbReference>
<dbReference type="STRING" id="224129.A0A1W4XJX3"/>
<sequence length="477" mass="54252">MPPNCTPEKNAANLISPNYEGENLYFNPTISNTEQKEVKIKNESHVEQLLNDLPNLNKLFFIHSKIGEGTFSSVYLATLKQDLSKRKKFAIKHLIPTCHPNRIKFELECLKKFGGRDNIIGIELCLRSKNNIVFAMPYQPHLPFVEFVGDMDAKESSDYIKNLLIALAKLHDMGIIHRDIKPSNFLYDRKNRRYVLVDFGLAQVVPNNVTNSSNDSSLKRKRNSFSPQYNGKVIEDNKRPNIDNSPSTSLINTKNSIKDQKENNCFQNAHNIYQKVIAEAGSKKQDIKGNCRCYGKPRVCSHCLVKRSIQASRAGTPGFRPPEVLLKYPDQTTAVDIWAVGVIFMCILSNCTTFFTSLNDNMALAEMISLFGTEKINRLSQKLGRYLLCSEHKEPVNLKNLCNLLRKRKGNNSKVEETEKCCKCSKLIQYCFCTSSSKDTNDAFPESAYDLLLKFLDIDPKTRITAKEALKHEYLSI</sequence>
<protein>
    <recommendedName>
        <fullName evidence="1">non-specific serine/threonine protein kinase</fullName>
        <ecNumber evidence="1">2.7.11.1</ecNumber>
    </recommendedName>
</protein>
<keyword evidence="12" id="KW-0132">Cell division</keyword>
<name>A0A1W4XJX3_AGRPL</name>
<feature type="region of interest" description="Disordered" evidence="9">
    <location>
        <begin position="210"/>
        <end position="247"/>
    </location>
</feature>
<evidence type="ECO:0000256" key="3">
    <source>
        <dbReference type="ARBA" id="ARBA00022679"/>
    </source>
</evidence>
<evidence type="ECO:0000256" key="8">
    <source>
        <dbReference type="RuleBase" id="RU000304"/>
    </source>
</evidence>
<dbReference type="EC" id="2.7.11.1" evidence="1"/>
<accession>A0A1W4XJX3</accession>
<evidence type="ECO:0000256" key="5">
    <source>
        <dbReference type="ARBA" id="ARBA00022777"/>
    </source>
</evidence>
<evidence type="ECO:0000256" key="1">
    <source>
        <dbReference type="ARBA" id="ARBA00012513"/>
    </source>
</evidence>
<keyword evidence="12" id="KW-0131">Cell cycle</keyword>
<dbReference type="RefSeq" id="XP_018336279.1">
    <property type="nucleotide sequence ID" value="XM_018480777.2"/>
</dbReference>
<dbReference type="GeneID" id="108744831"/>
<evidence type="ECO:0000256" key="9">
    <source>
        <dbReference type="SAM" id="MobiDB-lite"/>
    </source>
</evidence>
<dbReference type="OrthoDB" id="10020333at2759"/>
<dbReference type="GO" id="GO:0044773">
    <property type="term" value="P:mitotic DNA damage checkpoint signaling"/>
    <property type="evidence" value="ECO:0007669"/>
    <property type="project" value="TreeGrafter"/>
</dbReference>
<dbReference type="InterPro" id="IPR000719">
    <property type="entry name" value="Prot_kinase_dom"/>
</dbReference>
<feature type="binding site" evidence="7">
    <location>
        <position position="92"/>
    </location>
    <ligand>
        <name>ATP</name>
        <dbReference type="ChEBI" id="CHEBI:30616"/>
    </ligand>
</feature>
<evidence type="ECO:0000259" key="10">
    <source>
        <dbReference type="PROSITE" id="PS50011"/>
    </source>
</evidence>
<dbReference type="PROSITE" id="PS50011">
    <property type="entry name" value="PROTEIN_KINASE_DOM"/>
    <property type="match status" value="1"/>
</dbReference>
<keyword evidence="6 7" id="KW-0067">ATP-binding</keyword>
<dbReference type="GO" id="GO:0005524">
    <property type="term" value="F:ATP binding"/>
    <property type="evidence" value="ECO:0007669"/>
    <property type="project" value="UniProtKB-UniRule"/>
</dbReference>
<dbReference type="PANTHER" id="PTHR44167">
    <property type="entry name" value="OVARIAN-SPECIFIC SERINE/THREONINE-PROTEIN KINASE LOK-RELATED"/>
    <property type="match status" value="1"/>
</dbReference>
<reference evidence="12" key="1">
    <citation type="submission" date="2025-08" db="UniProtKB">
        <authorList>
            <consortium name="RefSeq"/>
        </authorList>
    </citation>
    <scope>IDENTIFICATION</scope>
    <source>
        <tissue evidence="12">Entire body</tissue>
    </source>
</reference>
<dbReference type="GO" id="GO:0005634">
    <property type="term" value="C:nucleus"/>
    <property type="evidence" value="ECO:0007669"/>
    <property type="project" value="TreeGrafter"/>
</dbReference>
<feature type="domain" description="Protein kinase" evidence="10">
    <location>
        <begin position="60"/>
        <end position="475"/>
    </location>
</feature>
<proteinExistence type="inferred from homology"/>
<organism evidence="11 12">
    <name type="scientific">Agrilus planipennis</name>
    <name type="common">Emerald ash borer</name>
    <name type="synonym">Agrilus marcopoli</name>
    <dbReference type="NCBI Taxonomy" id="224129"/>
    <lineage>
        <taxon>Eukaryota</taxon>
        <taxon>Metazoa</taxon>
        <taxon>Ecdysozoa</taxon>
        <taxon>Arthropoda</taxon>
        <taxon>Hexapoda</taxon>
        <taxon>Insecta</taxon>
        <taxon>Pterygota</taxon>
        <taxon>Neoptera</taxon>
        <taxon>Endopterygota</taxon>
        <taxon>Coleoptera</taxon>
        <taxon>Polyphaga</taxon>
        <taxon>Elateriformia</taxon>
        <taxon>Buprestoidea</taxon>
        <taxon>Buprestidae</taxon>
        <taxon>Agrilinae</taxon>
        <taxon>Agrilus</taxon>
    </lineage>
</organism>
<evidence type="ECO:0000256" key="7">
    <source>
        <dbReference type="PROSITE-ProRule" id="PRU10141"/>
    </source>
</evidence>
<dbReference type="GO" id="GO:0004674">
    <property type="term" value="F:protein serine/threonine kinase activity"/>
    <property type="evidence" value="ECO:0007669"/>
    <property type="project" value="UniProtKB-KW"/>
</dbReference>
<comment type="similarity">
    <text evidence="8">Belongs to the protein kinase superfamily.</text>
</comment>
<dbReference type="SUPFAM" id="SSF56112">
    <property type="entry name" value="Protein kinase-like (PK-like)"/>
    <property type="match status" value="1"/>
</dbReference>
<dbReference type="AlphaFoldDB" id="A0A1W4XJX3"/>
<dbReference type="InterPro" id="IPR011009">
    <property type="entry name" value="Kinase-like_dom_sf"/>
</dbReference>
<keyword evidence="5 12" id="KW-0418">Kinase</keyword>
<evidence type="ECO:0000313" key="11">
    <source>
        <dbReference type="Proteomes" id="UP000192223"/>
    </source>
</evidence>
<keyword evidence="2 8" id="KW-0723">Serine/threonine-protein kinase</keyword>
<dbReference type="SMART" id="SM00220">
    <property type="entry name" value="S_TKc"/>
    <property type="match status" value="1"/>
</dbReference>
<dbReference type="InterPro" id="IPR017441">
    <property type="entry name" value="Protein_kinase_ATP_BS"/>
</dbReference>
<evidence type="ECO:0000256" key="6">
    <source>
        <dbReference type="ARBA" id="ARBA00022840"/>
    </source>
</evidence>
<dbReference type="PANTHER" id="PTHR44167:SF23">
    <property type="entry name" value="CDC7 KINASE, ISOFORM A-RELATED"/>
    <property type="match status" value="1"/>
</dbReference>
<dbReference type="KEGG" id="apln:108744831"/>
<dbReference type="GO" id="GO:0051301">
    <property type="term" value="P:cell division"/>
    <property type="evidence" value="ECO:0007669"/>
    <property type="project" value="UniProtKB-KW"/>
</dbReference>
<dbReference type="PROSITE" id="PS00108">
    <property type="entry name" value="PROTEIN_KINASE_ST"/>
    <property type="match status" value="1"/>
</dbReference>
<dbReference type="PROSITE" id="PS00107">
    <property type="entry name" value="PROTEIN_KINASE_ATP"/>
    <property type="match status" value="1"/>
</dbReference>
<keyword evidence="11" id="KW-1185">Reference proteome</keyword>
<evidence type="ECO:0000313" key="12">
    <source>
        <dbReference type="RefSeq" id="XP_018336279.1"/>
    </source>
</evidence>
<gene>
    <name evidence="12" type="primary">LOC108744831</name>
</gene>
<dbReference type="InParanoid" id="A0A1W4XJX3"/>
<dbReference type="Proteomes" id="UP000192223">
    <property type="component" value="Unplaced"/>
</dbReference>
<dbReference type="FunCoup" id="A0A1W4XJX3">
    <property type="interactions" value="1917"/>
</dbReference>
<dbReference type="InterPro" id="IPR008271">
    <property type="entry name" value="Ser/Thr_kinase_AS"/>
</dbReference>
<dbReference type="Gene3D" id="3.30.200.20">
    <property type="entry name" value="Phosphorylase Kinase, domain 1"/>
    <property type="match status" value="1"/>
</dbReference>
<keyword evidence="3" id="KW-0808">Transferase</keyword>
<evidence type="ECO:0000256" key="4">
    <source>
        <dbReference type="ARBA" id="ARBA00022741"/>
    </source>
</evidence>
<keyword evidence="4 7" id="KW-0547">Nucleotide-binding</keyword>